<evidence type="ECO:0000313" key="1">
    <source>
        <dbReference type="EnsemblMetazoa" id="CJA22562.1"/>
    </source>
</evidence>
<dbReference type="Proteomes" id="UP000005237">
    <property type="component" value="Unassembled WGS sequence"/>
</dbReference>
<proteinExistence type="predicted"/>
<dbReference type="EnsemblMetazoa" id="CJA22562.1">
    <property type="protein sequence ID" value="CJA22562.1"/>
    <property type="gene ID" value="WBGene00178134"/>
</dbReference>
<accession>A0A8R1E5W9</accession>
<sequence length="85" mass="9771">MSQFRNCKFRFIRAAKRPVAKRHSSESYVSCESSQFRKVTLRIVAEPQNQEIISNEQYAEELLPPAGKVELIHVKKKKCGCCSVQ</sequence>
<reference evidence="2" key="1">
    <citation type="submission" date="2010-08" db="EMBL/GenBank/DDBJ databases">
        <authorList>
            <consortium name="Caenorhabditis japonica Sequencing Consortium"/>
            <person name="Wilson R.K."/>
        </authorList>
    </citation>
    <scope>NUCLEOTIDE SEQUENCE [LARGE SCALE GENOMIC DNA]</scope>
    <source>
        <strain evidence="2">DF5081</strain>
    </source>
</reference>
<reference evidence="1" key="2">
    <citation type="submission" date="2022-06" db="UniProtKB">
        <authorList>
            <consortium name="EnsemblMetazoa"/>
        </authorList>
    </citation>
    <scope>IDENTIFICATION</scope>
    <source>
        <strain evidence="1">DF5081</strain>
    </source>
</reference>
<dbReference type="AlphaFoldDB" id="A0A8R1E5W9"/>
<name>A0A8R1E5W9_CAEJA</name>
<evidence type="ECO:0000313" key="2">
    <source>
        <dbReference type="Proteomes" id="UP000005237"/>
    </source>
</evidence>
<keyword evidence="2" id="KW-1185">Reference proteome</keyword>
<organism evidence="1 2">
    <name type="scientific">Caenorhabditis japonica</name>
    <dbReference type="NCBI Taxonomy" id="281687"/>
    <lineage>
        <taxon>Eukaryota</taxon>
        <taxon>Metazoa</taxon>
        <taxon>Ecdysozoa</taxon>
        <taxon>Nematoda</taxon>
        <taxon>Chromadorea</taxon>
        <taxon>Rhabditida</taxon>
        <taxon>Rhabditina</taxon>
        <taxon>Rhabditomorpha</taxon>
        <taxon>Rhabditoidea</taxon>
        <taxon>Rhabditidae</taxon>
        <taxon>Peloderinae</taxon>
        <taxon>Caenorhabditis</taxon>
    </lineage>
</organism>
<protein>
    <submittedName>
        <fullName evidence="1">Uncharacterized protein</fullName>
    </submittedName>
</protein>